<dbReference type="RefSeq" id="WP_014781708.1">
    <property type="nucleotide sequence ID" value="NC_018013.1"/>
</dbReference>
<evidence type="ECO:0000313" key="2">
    <source>
        <dbReference type="Proteomes" id="UP000006049"/>
    </source>
</evidence>
<dbReference type="KEGG" id="asl:Aeqsu_0948"/>
<dbReference type="Proteomes" id="UP000006049">
    <property type="component" value="Chromosome"/>
</dbReference>
<dbReference type="PATRIC" id="fig|746697.3.peg.951"/>
<keyword evidence="2" id="KW-1185">Reference proteome</keyword>
<sequence length="487" mass="51643">MKDSYIKFFIGRSLPFIALLFLSLTVQSQVGIGNTNPNPSSALDITSTTQGLLAPRMTTAQRTTIATPANSLLVYDTDLKSFYYYNLPSTAWVKINSGSDQRNNYKLVKSAADLAPELVAGGGNSYKLFLNTYYEINGTITLAAPINLNDAFVSGLDANEDKLIRTNGPVFEGITGGNIRNVTISGGSGASAFNITGGTTLVIQNTIIANLGSVGTISNVGLYFGNIIQFINNTTGITYSNISSLLLSNQGWFATNSGTFETYIGTFGLIEKVNGVSNVLPGRTGMQTTGITSITDGAVLSQVVFYGGGTYVNGSSPYTGYNFSKDWTVDCPGIPREGDGVATGDINLSADVGSGAVTTFSGTGTSSRKKVAGTTTSNSLFRFTRDGDNKIIYKGSKKRYFQVAASVSYQSTADLTLILYIAKNGSVITETKVYGRGATGFFTNAGILALPIIGTIELKTNDYIEIWAERFDGAGNMNTVSLNLIAR</sequence>
<evidence type="ECO:0008006" key="3">
    <source>
        <dbReference type="Google" id="ProtNLM"/>
    </source>
</evidence>
<dbReference type="STRING" id="746697.Aeqsu_0948"/>
<reference evidence="1 2" key="1">
    <citation type="submission" date="2012-06" db="EMBL/GenBank/DDBJ databases">
        <title>The complete genome of Aequorivita sublithincola DSM 14238.</title>
        <authorList>
            <consortium name="US DOE Joint Genome Institute (JGI-PGF)"/>
            <person name="Lucas S."/>
            <person name="Copeland A."/>
            <person name="Lapidus A."/>
            <person name="Goodwin L."/>
            <person name="Pitluck S."/>
            <person name="Peters L."/>
            <person name="Munk A.C.C."/>
            <person name="Kyrpides N."/>
            <person name="Mavromatis K."/>
            <person name="Pagani I."/>
            <person name="Ivanova N."/>
            <person name="Ovchinnikova G."/>
            <person name="Zeytun A."/>
            <person name="Detter J.C."/>
            <person name="Han C."/>
            <person name="Land M."/>
            <person name="Hauser L."/>
            <person name="Markowitz V."/>
            <person name="Cheng J.-F."/>
            <person name="Hugenholtz P."/>
            <person name="Woyke T."/>
            <person name="Wu D."/>
            <person name="Tindall B."/>
            <person name="Faehnrich R."/>
            <person name="Brambilla E."/>
            <person name="Klenk H.-P."/>
            <person name="Eisen J.A."/>
        </authorList>
    </citation>
    <scope>NUCLEOTIDE SEQUENCE [LARGE SCALE GENOMIC DNA]</scope>
    <source>
        <strain evidence="2">DSM 14238 / LMG 21431 / ACAM 643 / 9-3</strain>
    </source>
</reference>
<dbReference type="HOGENOM" id="CLU_552921_0_0_10"/>
<evidence type="ECO:0000313" key="1">
    <source>
        <dbReference type="EMBL" id="AFL80450.1"/>
    </source>
</evidence>
<gene>
    <name evidence="1" type="ordered locus">Aeqsu_0948</name>
</gene>
<dbReference type="EMBL" id="CP003280">
    <property type="protein sequence ID" value="AFL80450.1"/>
    <property type="molecule type" value="Genomic_DNA"/>
</dbReference>
<dbReference type="eggNOG" id="COG5295">
    <property type="taxonomic scope" value="Bacteria"/>
</dbReference>
<dbReference type="AlphaFoldDB" id="I3YTY2"/>
<organism evidence="1 2">
    <name type="scientific">Aequorivita sublithincola (strain DSM 14238 / LMG 21431 / ACAM 643 / 9-3)</name>
    <dbReference type="NCBI Taxonomy" id="746697"/>
    <lineage>
        <taxon>Bacteria</taxon>
        <taxon>Pseudomonadati</taxon>
        <taxon>Bacteroidota</taxon>
        <taxon>Flavobacteriia</taxon>
        <taxon>Flavobacteriales</taxon>
        <taxon>Flavobacteriaceae</taxon>
        <taxon>Aequorivita</taxon>
    </lineage>
</organism>
<protein>
    <recommendedName>
        <fullName evidence="3">Cell wall anchor protein</fullName>
    </recommendedName>
</protein>
<accession>I3YTY2</accession>
<proteinExistence type="predicted"/>
<name>I3YTY2_AEQSU</name>